<dbReference type="Proteomes" id="UP000828251">
    <property type="component" value="Unassembled WGS sequence"/>
</dbReference>
<sequence>MSGMKLSSQVELVRENLVFDPSEYYSLFEGFEPWIFAVQNYNSHMLCGSVLMTSMNFFIPCGKVLGSNIGELINQGLYADEKFFASKWPDLRTNHFKEGGDDKATPRERPWTNSLSMHYNLLQADQLDPSLLRLIQLKF</sequence>
<name>A0A9D3VPW2_9ROSI</name>
<evidence type="ECO:0000313" key="2">
    <source>
        <dbReference type="Proteomes" id="UP000828251"/>
    </source>
</evidence>
<organism evidence="1 2">
    <name type="scientific">Gossypium stocksii</name>
    <dbReference type="NCBI Taxonomy" id="47602"/>
    <lineage>
        <taxon>Eukaryota</taxon>
        <taxon>Viridiplantae</taxon>
        <taxon>Streptophyta</taxon>
        <taxon>Embryophyta</taxon>
        <taxon>Tracheophyta</taxon>
        <taxon>Spermatophyta</taxon>
        <taxon>Magnoliopsida</taxon>
        <taxon>eudicotyledons</taxon>
        <taxon>Gunneridae</taxon>
        <taxon>Pentapetalae</taxon>
        <taxon>rosids</taxon>
        <taxon>malvids</taxon>
        <taxon>Malvales</taxon>
        <taxon>Malvaceae</taxon>
        <taxon>Malvoideae</taxon>
        <taxon>Gossypium</taxon>
    </lineage>
</organism>
<comment type="caution">
    <text evidence="1">The sequence shown here is derived from an EMBL/GenBank/DDBJ whole genome shotgun (WGS) entry which is preliminary data.</text>
</comment>
<accession>A0A9D3VPW2</accession>
<reference evidence="1 2" key="1">
    <citation type="journal article" date="2021" name="Plant Biotechnol. J.">
        <title>Multi-omics assisted identification of the key and species-specific regulatory components of drought-tolerant mechanisms in Gossypium stocksii.</title>
        <authorList>
            <person name="Yu D."/>
            <person name="Ke L."/>
            <person name="Zhang D."/>
            <person name="Wu Y."/>
            <person name="Sun Y."/>
            <person name="Mei J."/>
            <person name="Sun J."/>
            <person name="Sun Y."/>
        </authorList>
    </citation>
    <scope>NUCLEOTIDE SEQUENCE [LARGE SCALE GENOMIC DNA]</scope>
    <source>
        <strain evidence="2">cv. E1</strain>
        <tissue evidence="1">Leaf</tissue>
    </source>
</reference>
<proteinExistence type="predicted"/>
<gene>
    <name evidence="1" type="ORF">J1N35_018446</name>
</gene>
<protein>
    <submittedName>
        <fullName evidence="1">Uncharacterized protein</fullName>
    </submittedName>
</protein>
<evidence type="ECO:0000313" key="1">
    <source>
        <dbReference type="EMBL" id="KAH1091189.1"/>
    </source>
</evidence>
<dbReference type="AlphaFoldDB" id="A0A9D3VPW2"/>
<keyword evidence="2" id="KW-1185">Reference proteome</keyword>
<dbReference type="EMBL" id="JAIQCV010000006">
    <property type="protein sequence ID" value="KAH1091189.1"/>
    <property type="molecule type" value="Genomic_DNA"/>
</dbReference>